<evidence type="ECO:0000313" key="2">
    <source>
        <dbReference type="EMBL" id="KAK3882286.1"/>
    </source>
</evidence>
<keyword evidence="3" id="KW-1185">Reference proteome</keyword>
<dbReference type="EMBL" id="JAWQEG010001109">
    <property type="protein sequence ID" value="KAK3882286.1"/>
    <property type="molecule type" value="Genomic_DNA"/>
</dbReference>
<organism evidence="2 3">
    <name type="scientific">Petrolisthes cinctipes</name>
    <name type="common">Flat porcelain crab</name>
    <dbReference type="NCBI Taxonomy" id="88211"/>
    <lineage>
        <taxon>Eukaryota</taxon>
        <taxon>Metazoa</taxon>
        <taxon>Ecdysozoa</taxon>
        <taxon>Arthropoda</taxon>
        <taxon>Crustacea</taxon>
        <taxon>Multicrustacea</taxon>
        <taxon>Malacostraca</taxon>
        <taxon>Eumalacostraca</taxon>
        <taxon>Eucarida</taxon>
        <taxon>Decapoda</taxon>
        <taxon>Pleocyemata</taxon>
        <taxon>Anomura</taxon>
        <taxon>Galatheoidea</taxon>
        <taxon>Porcellanidae</taxon>
        <taxon>Petrolisthes</taxon>
    </lineage>
</organism>
<comment type="caution">
    <text evidence="2">The sequence shown here is derived from an EMBL/GenBank/DDBJ whole genome shotgun (WGS) entry which is preliminary data.</text>
</comment>
<protein>
    <submittedName>
        <fullName evidence="2">Uncharacterized protein</fullName>
    </submittedName>
</protein>
<feature type="signal peptide" evidence="1">
    <location>
        <begin position="1"/>
        <end position="28"/>
    </location>
</feature>
<name>A0AAE1FZB9_PETCI</name>
<proteinExistence type="predicted"/>
<keyword evidence="1" id="KW-0732">Signal</keyword>
<feature type="chain" id="PRO_5042256356" evidence="1">
    <location>
        <begin position="29"/>
        <end position="189"/>
    </location>
</feature>
<sequence length="189" mass="21343">MAAATRFRPASFGLLLPLLLPLLVGSSAAPMQQQGASTDLLHHYNQRVRQPLQPMGRDYDVLGGVGNEDNGVTSETGAEIIIPILLRSKSTHQHHSYPLLAPLTQSLGAVPLSKRSMSCHVVYRLRVQASFKPWHELAKPPKTELNIEDRLWFCNFLRDWSEEDFLHLLVSDEFFVYDTRKPNSQNDVI</sequence>
<dbReference type="AlphaFoldDB" id="A0AAE1FZB9"/>
<accession>A0AAE1FZB9</accession>
<evidence type="ECO:0000313" key="3">
    <source>
        <dbReference type="Proteomes" id="UP001286313"/>
    </source>
</evidence>
<dbReference type="Proteomes" id="UP001286313">
    <property type="component" value="Unassembled WGS sequence"/>
</dbReference>
<gene>
    <name evidence="2" type="ORF">Pcinc_013336</name>
</gene>
<reference evidence="2" key="1">
    <citation type="submission" date="2023-10" db="EMBL/GenBank/DDBJ databases">
        <title>Genome assemblies of two species of porcelain crab, Petrolisthes cinctipes and Petrolisthes manimaculis (Anomura: Porcellanidae).</title>
        <authorList>
            <person name="Angst P."/>
        </authorList>
    </citation>
    <scope>NUCLEOTIDE SEQUENCE</scope>
    <source>
        <strain evidence="2">PB745_01</strain>
        <tissue evidence="2">Gill</tissue>
    </source>
</reference>
<evidence type="ECO:0000256" key="1">
    <source>
        <dbReference type="SAM" id="SignalP"/>
    </source>
</evidence>